<organism evidence="1 2">
    <name type="scientific">Candidatus Acidianus copahuensis</name>
    <dbReference type="NCBI Taxonomy" id="1160895"/>
    <lineage>
        <taxon>Archaea</taxon>
        <taxon>Thermoproteota</taxon>
        <taxon>Thermoprotei</taxon>
        <taxon>Sulfolobales</taxon>
        <taxon>Sulfolobaceae</taxon>
        <taxon>Acidianus</taxon>
    </lineage>
</organism>
<dbReference type="Proteomes" id="UP000024332">
    <property type="component" value="Unassembled WGS sequence"/>
</dbReference>
<keyword evidence="2" id="KW-1185">Reference proteome</keyword>
<dbReference type="OrthoDB" id="295419at2157"/>
<evidence type="ECO:0000313" key="1">
    <source>
        <dbReference type="EMBL" id="EZQ11428.1"/>
    </source>
</evidence>
<sequence length="79" mass="9285">MSFFKLLQKKKDKELPQFIIKVNPPGYKKENKQRKLWTVLRNDQYEIEDDTLILKGLGAIGRIVVNLREECILRGNRVG</sequence>
<name>A0A031LW95_9CREN</name>
<dbReference type="STRING" id="1160895.CM19_01230"/>
<dbReference type="EMBL" id="JFZT01000015">
    <property type="protein sequence ID" value="EZQ11428.1"/>
    <property type="molecule type" value="Genomic_DNA"/>
</dbReference>
<proteinExistence type="predicted"/>
<dbReference type="AlphaFoldDB" id="A0A031LW95"/>
<evidence type="ECO:0000313" key="2">
    <source>
        <dbReference type="Proteomes" id="UP000024332"/>
    </source>
</evidence>
<accession>A0A031LW95</accession>
<comment type="caution">
    <text evidence="1">The sequence shown here is derived from an EMBL/GenBank/DDBJ whole genome shotgun (WGS) entry which is preliminary data.</text>
</comment>
<gene>
    <name evidence="1" type="ORF">CM19_01230</name>
</gene>
<dbReference type="RefSeq" id="WP_052349398.1">
    <property type="nucleotide sequence ID" value="NZ_JFZT01000015.1"/>
</dbReference>
<reference evidence="1 2" key="1">
    <citation type="submission" date="2014-03" db="EMBL/GenBank/DDBJ databases">
        <title>Draft genome sequence of the novel thermoacidophilic archaea Acidianus copahuensis ALE1 strain, isolated from Copahue volcanic area in Neuquen Argentina.</title>
        <authorList>
            <person name="Urbieta M.S."/>
            <person name="Rascovan N."/>
            <person name="Castro C."/>
            <person name="Revale S."/>
            <person name="Giaveno M.A."/>
            <person name="Vazquez M.P."/>
            <person name="Donati E.R."/>
        </authorList>
    </citation>
    <scope>NUCLEOTIDE SEQUENCE [LARGE SCALE GENOMIC DNA]</scope>
    <source>
        <strain evidence="1 2">ALE1</strain>
    </source>
</reference>
<protein>
    <submittedName>
        <fullName evidence="1">Uncharacterized protein</fullName>
    </submittedName>
</protein>